<gene>
    <name evidence="4" type="ORF">BCF74_107102</name>
</gene>
<dbReference type="InterPro" id="IPR036291">
    <property type="entry name" value="NAD(P)-bd_dom_sf"/>
</dbReference>
<dbReference type="EMBL" id="PVTI01000007">
    <property type="protein sequence ID" value="PRY60316.1"/>
    <property type="molecule type" value="Genomic_DNA"/>
</dbReference>
<dbReference type="CDD" id="cd05233">
    <property type="entry name" value="SDR_c"/>
    <property type="match status" value="1"/>
</dbReference>
<dbReference type="Gene3D" id="3.40.50.720">
    <property type="entry name" value="NAD(P)-binding Rossmann-like Domain"/>
    <property type="match status" value="1"/>
</dbReference>
<name>A0A2T0UQY3_9MICO</name>
<dbReference type="PANTHER" id="PTHR43669:SF3">
    <property type="entry name" value="ALCOHOL DEHYDROGENASE, PUTATIVE (AFU_ORTHOLOGUE AFUA_3G03445)-RELATED"/>
    <property type="match status" value="1"/>
</dbReference>
<dbReference type="PRINTS" id="PR00081">
    <property type="entry name" value="GDHRDH"/>
</dbReference>
<dbReference type="PANTHER" id="PTHR43669">
    <property type="entry name" value="5-KETO-D-GLUCONATE 5-REDUCTASE"/>
    <property type="match status" value="1"/>
</dbReference>
<dbReference type="InterPro" id="IPR020904">
    <property type="entry name" value="Sc_DH/Rdtase_CS"/>
</dbReference>
<dbReference type="RefSeq" id="WP_106297072.1">
    <property type="nucleotide sequence ID" value="NZ_PVTI01000007.1"/>
</dbReference>
<keyword evidence="5" id="KW-1185">Reference proteome</keyword>
<dbReference type="AlphaFoldDB" id="A0A2T0UQY3"/>
<feature type="region of interest" description="Disordered" evidence="3">
    <location>
        <begin position="280"/>
        <end position="305"/>
    </location>
</feature>
<dbReference type="Pfam" id="PF00106">
    <property type="entry name" value="adh_short"/>
    <property type="match status" value="1"/>
</dbReference>
<dbReference type="GO" id="GO:0016491">
    <property type="term" value="F:oxidoreductase activity"/>
    <property type="evidence" value="ECO:0007669"/>
    <property type="project" value="UniProtKB-KW"/>
</dbReference>
<evidence type="ECO:0000313" key="5">
    <source>
        <dbReference type="Proteomes" id="UP000237822"/>
    </source>
</evidence>
<dbReference type="SUPFAM" id="SSF51735">
    <property type="entry name" value="NAD(P)-binding Rossmann-fold domains"/>
    <property type="match status" value="1"/>
</dbReference>
<comment type="caution">
    <text evidence="4">The sequence shown here is derived from an EMBL/GenBank/DDBJ whole genome shotgun (WGS) entry which is preliminary data.</text>
</comment>
<accession>A0A2T0UQY3</accession>
<dbReference type="PROSITE" id="PS00061">
    <property type="entry name" value="ADH_SHORT"/>
    <property type="match status" value="1"/>
</dbReference>
<proteinExistence type="inferred from homology"/>
<evidence type="ECO:0000256" key="1">
    <source>
        <dbReference type="ARBA" id="ARBA00006484"/>
    </source>
</evidence>
<protein>
    <submittedName>
        <fullName evidence="4">Short-subunit dehydrogenase</fullName>
    </submittedName>
</protein>
<keyword evidence="2" id="KW-0560">Oxidoreductase</keyword>
<comment type="similarity">
    <text evidence="1">Belongs to the short-chain dehydrogenases/reductases (SDR) family.</text>
</comment>
<evidence type="ECO:0000313" key="4">
    <source>
        <dbReference type="EMBL" id="PRY60316.1"/>
    </source>
</evidence>
<dbReference type="Proteomes" id="UP000237822">
    <property type="component" value="Unassembled WGS sequence"/>
</dbReference>
<evidence type="ECO:0000256" key="2">
    <source>
        <dbReference type="ARBA" id="ARBA00023002"/>
    </source>
</evidence>
<dbReference type="InterPro" id="IPR002347">
    <property type="entry name" value="SDR_fam"/>
</dbReference>
<reference evidence="4 5" key="1">
    <citation type="submission" date="2018-03" db="EMBL/GenBank/DDBJ databases">
        <title>Genomic Encyclopedia of Archaeal and Bacterial Type Strains, Phase II (KMG-II): from individual species to whole genera.</title>
        <authorList>
            <person name="Goeker M."/>
        </authorList>
    </citation>
    <scope>NUCLEOTIDE SEQUENCE [LARGE SCALE GENOMIC DNA]</scope>
    <source>
        <strain evidence="4 5">ATCC BAA-1496</strain>
    </source>
</reference>
<organism evidence="4 5">
    <name type="scientific">Knoellia remsis</name>
    <dbReference type="NCBI Taxonomy" id="407159"/>
    <lineage>
        <taxon>Bacteria</taxon>
        <taxon>Bacillati</taxon>
        <taxon>Actinomycetota</taxon>
        <taxon>Actinomycetes</taxon>
        <taxon>Micrococcales</taxon>
        <taxon>Intrasporangiaceae</taxon>
        <taxon>Knoellia</taxon>
    </lineage>
</organism>
<dbReference type="OrthoDB" id="3743899at2"/>
<sequence>MVTVPALAPRAALTPHLAGRRVLITGAARGIGRGLALLLAGHGARVAVLGLEPDGLAEVAASTGGPWRECDVSDPEAVRAAVAELVNELGGLDVVVANAGIAAQLPVVGGREGVMERHLAVNLLGVYYTLREAAPHIAHPGGYALLTASLAAAVHLPLLGAYSVSKAGVEALGNTARQELRASGARVGVAYYSELDTDMTERGFGTRAGQALSGGRTITGVTPVEKALRALERGVARRSRVVAAPGWVRPVLPFRAVAQRAVEAWPLPSLSEALEVARTEEVDFTTPQPEPLRGGRLRPGGGSER</sequence>
<evidence type="ECO:0000256" key="3">
    <source>
        <dbReference type="SAM" id="MobiDB-lite"/>
    </source>
</evidence>